<dbReference type="AlphaFoldDB" id="A0A8X6N0D8"/>
<dbReference type="Proteomes" id="UP000887013">
    <property type="component" value="Unassembled WGS sequence"/>
</dbReference>
<evidence type="ECO:0000313" key="2">
    <source>
        <dbReference type="Proteomes" id="UP000887013"/>
    </source>
</evidence>
<dbReference type="EMBL" id="BMAW01004104">
    <property type="protein sequence ID" value="GFS87030.1"/>
    <property type="molecule type" value="Genomic_DNA"/>
</dbReference>
<keyword evidence="2" id="KW-1185">Reference proteome</keyword>
<comment type="caution">
    <text evidence="1">The sequence shown here is derived from an EMBL/GenBank/DDBJ whole genome shotgun (WGS) entry which is preliminary data.</text>
</comment>
<organism evidence="1 2">
    <name type="scientific">Nephila pilipes</name>
    <name type="common">Giant wood spider</name>
    <name type="synonym">Nephila maculata</name>
    <dbReference type="NCBI Taxonomy" id="299642"/>
    <lineage>
        <taxon>Eukaryota</taxon>
        <taxon>Metazoa</taxon>
        <taxon>Ecdysozoa</taxon>
        <taxon>Arthropoda</taxon>
        <taxon>Chelicerata</taxon>
        <taxon>Arachnida</taxon>
        <taxon>Araneae</taxon>
        <taxon>Araneomorphae</taxon>
        <taxon>Entelegynae</taxon>
        <taxon>Araneoidea</taxon>
        <taxon>Nephilidae</taxon>
        <taxon>Nephila</taxon>
    </lineage>
</organism>
<reference evidence="1" key="1">
    <citation type="submission" date="2020-08" db="EMBL/GenBank/DDBJ databases">
        <title>Multicomponent nature underlies the extraordinary mechanical properties of spider dragline silk.</title>
        <authorList>
            <person name="Kono N."/>
            <person name="Nakamura H."/>
            <person name="Mori M."/>
            <person name="Yoshida Y."/>
            <person name="Ohtoshi R."/>
            <person name="Malay A.D."/>
            <person name="Moran D.A.P."/>
            <person name="Tomita M."/>
            <person name="Numata K."/>
            <person name="Arakawa K."/>
        </authorList>
    </citation>
    <scope>NUCLEOTIDE SEQUENCE</scope>
</reference>
<name>A0A8X6N0D8_NEPPI</name>
<evidence type="ECO:0000313" key="1">
    <source>
        <dbReference type="EMBL" id="GFS87030.1"/>
    </source>
</evidence>
<protein>
    <submittedName>
        <fullName evidence="1">Uncharacterized protein</fullName>
    </submittedName>
</protein>
<sequence>MVKAFFSVGRTNVHDEELSVLPYCHEWPISKVDENSPLQIAFTIVELLSKFLQASSGYWVARSNYFSALVLILVKRNRGGSSRDGQIFT</sequence>
<gene>
    <name evidence="1" type="ORF">NPIL_433131</name>
</gene>
<proteinExistence type="predicted"/>
<accession>A0A8X6N0D8</accession>